<evidence type="ECO:0000313" key="2">
    <source>
        <dbReference type="Proteomes" id="UP001652445"/>
    </source>
</evidence>
<protein>
    <submittedName>
        <fullName evidence="1">Uncharacterized protein</fullName>
    </submittedName>
</protein>
<keyword evidence="2" id="KW-1185">Reference proteome</keyword>
<sequence>MPKEVHHSLVDKVANFIEKTVEDTVEDTINMANRAEKAMGRSNKNKKD</sequence>
<dbReference type="EMBL" id="JAOQIO010000001">
    <property type="protein sequence ID" value="MCU6790567.1"/>
    <property type="molecule type" value="Genomic_DNA"/>
</dbReference>
<reference evidence="1 2" key="1">
    <citation type="submission" date="2022-09" db="EMBL/GenBank/DDBJ databases">
        <authorList>
            <person name="Han X.L."/>
            <person name="Wang Q."/>
            <person name="Lu T."/>
        </authorList>
    </citation>
    <scope>NUCLEOTIDE SEQUENCE [LARGE SCALE GENOMIC DNA]</scope>
    <source>
        <strain evidence="1 2">WQ 127069</strain>
    </source>
</reference>
<name>A0ABT2U7T3_9BACL</name>
<gene>
    <name evidence="1" type="ORF">OB236_00365</name>
</gene>
<proteinExistence type="predicted"/>
<comment type="caution">
    <text evidence="1">The sequence shown here is derived from an EMBL/GenBank/DDBJ whole genome shotgun (WGS) entry which is preliminary data.</text>
</comment>
<dbReference type="Proteomes" id="UP001652445">
    <property type="component" value="Unassembled WGS sequence"/>
</dbReference>
<accession>A0ABT2U7T3</accession>
<evidence type="ECO:0000313" key="1">
    <source>
        <dbReference type="EMBL" id="MCU6790567.1"/>
    </source>
</evidence>
<dbReference type="RefSeq" id="WP_179097703.1">
    <property type="nucleotide sequence ID" value="NZ_JAOQIO010000001.1"/>
</dbReference>
<organism evidence="1 2">
    <name type="scientific">Paenibacillus baimaensis</name>
    <dbReference type="NCBI Taxonomy" id="2982185"/>
    <lineage>
        <taxon>Bacteria</taxon>
        <taxon>Bacillati</taxon>
        <taxon>Bacillota</taxon>
        <taxon>Bacilli</taxon>
        <taxon>Bacillales</taxon>
        <taxon>Paenibacillaceae</taxon>
        <taxon>Paenibacillus</taxon>
    </lineage>
</organism>